<dbReference type="Proteomes" id="UP000593567">
    <property type="component" value="Unassembled WGS sequence"/>
</dbReference>
<keyword evidence="3" id="KW-1185">Reference proteome</keyword>
<evidence type="ECO:0000313" key="3">
    <source>
        <dbReference type="Proteomes" id="UP000593567"/>
    </source>
</evidence>
<dbReference type="PANTHER" id="PTHR45703">
    <property type="entry name" value="DYNEIN HEAVY CHAIN"/>
    <property type="match status" value="1"/>
</dbReference>
<accession>A0A7J7KHS4</accession>
<reference evidence="2" key="1">
    <citation type="submission" date="2020-06" db="EMBL/GenBank/DDBJ databases">
        <title>Draft genome of Bugula neritina, a colonial animal packing powerful symbionts and potential medicines.</title>
        <authorList>
            <person name="Rayko M."/>
        </authorList>
    </citation>
    <scope>NUCLEOTIDE SEQUENCE [LARGE SCALE GENOMIC DNA]</scope>
    <source>
        <strain evidence="2">Kwan_BN1</strain>
    </source>
</reference>
<gene>
    <name evidence="2" type="ORF">EB796_003491</name>
</gene>
<feature type="domain" description="Dynein heavy chain AAA lid" evidence="1">
    <location>
        <begin position="210"/>
        <end position="255"/>
    </location>
</feature>
<dbReference type="GO" id="GO:0045505">
    <property type="term" value="F:dynein intermediate chain binding"/>
    <property type="evidence" value="ECO:0007669"/>
    <property type="project" value="InterPro"/>
</dbReference>
<dbReference type="Gene3D" id="1.10.8.720">
    <property type="entry name" value="Region D6 of dynein motor"/>
    <property type="match status" value="1"/>
</dbReference>
<dbReference type="AlphaFoldDB" id="A0A7J7KHS4"/>
<comment type="caution">
    <text evidence="2">The sequence shown here is derived from an EMBL/GenBank/DDBJ whole genome shotgun (WGS) entry which is preliminary data.</text>
</comment>
<dbReference type="OrthoDB" id="447173at2759"/>
<evidence type="ECO:0000259" key="1">
    <source>
        <dbReference type="Pfam" id="PF18198"/>
    </source>
</evidence>
<sequence length="256" mass="28830">MSAHNPGKAADRRVTEAKKPFDWMTDDQFHNLQLLAQNYEWFMEMFERMSKDGREMAWRNLCEGDLGEAAPLPDKMDEILTSLQRLCIIRAVRPDRIMQASSLLIQSVLGKKFVSDGTIDWPMALTQCRNKTPILLLYNYECEAVEKVFTSLSTKRGIGTVVFNITSADDEPKLRVLLQKTVSAESLSVGLAEFKDGMTLSGADGKPVSKSTSWTALRFMLSEIIYGGHISNSYDQQTLNAIVDYWASPLAVKKDF</sequence>
<proteinExistence type="predicted"/>
<dbReference type="InterPro" id="IPR041658">
    <property type="entry name" value="AAA_lid_11"/>
</dbReference>
<dbReference type="GO" id="GO:0051959">
    <property type="term" value="F:dynein light intermediate chain binding"/>
    <property type="evidence" value="ECO:0007669"/>
    <property type="project" value="InterPro"/>
</dbReference>
<dbReference type="GO" id="GO:0030286">
    <property type="term" value="C:dynein complex"/>
    <property type="evidence" value="ECO:0007669"/>
    <property type="project" value="InterPro"/>
</dbReference>
<organism evidence="2 3">
    <name type="scientific">Bugula neritina</name>
    <name type="common">Brown bryozoan</name>
    <name type="synonym">Sertularia neritina</name>
    <dbReference type="NCBI Taxonomy" id="10212"/>
    <lineage>
        <taxon>Eukaryota</taxon>
        <taxon>Metazoa</taxon>
        <taxon>Spiralia</taxon>
        <taxon>Lophotrochozoa</taxon>
        <taxon>Bryozoa</taxon>
        <taxon>Gymnolaemata</taxon>
        <taxon>Cheilostomatida</taxon>
        <taxon>Flustrina</taxon>
        <taxon>Buguloidea</taxon>
        <taxon>Bugulidae</taxon>
        <taxon>Bugula</taxon>
    </lineage>
</organism>
<dbReference type="EMBL" id="VXIV02000448">
    <property type="protein sequence ID" value="KAF6038220.1"/>
    <property type="molecule type" value="Genomic_DNA"/>
</dbReference>
<dbReference type="GO" id="GO:0007018">
    <property type="term" value="P:microtubule-based movement"/>
    <property type="evidence" value="ECO:0007669"/>
    <property type="project" value="InterPro"/>
</dbReference>
<evidence type="ECO:0000313" key="2">
    <source>
        <dbReference type="EMBL" id="KAF6038220.1"/>
    </source>
</evidence>
<name>A0A7J7KHS4_BUGNE</name>
<protein>
    <recommendedName>
        <fullName evidence="1">Dynein heavy chain AAA lid domain-containing protein</fullName>
    </recommendedName>
</protein>
<dbReference type="InterPro" id="IPR042219">
    <property type="entry name" value="AAA_lid_11_sf"/>
</dbReference>
<dbReference type="PANTHER" id="PTHR45703:SF8">
    <property type="entry name" value="DYNEINS HEAVY CHAIN"/>
    <property type="match status" value="1"/>
</dbReference>
<dbReference type="InterPro" id="IPR026983">
    <property type="entry name" value="DHC"/>
</dbReference>
<dbReference type="Pfam" id="PF18198">
    <property type="entry name" value="AAA_lid_11"/>
    <property type="match status" value="1"/>
</dbReference>